<sequence length="373" mass="43814">MSVNKENWIYQTPRNIYELYINCYCSKNVLIGSRDYVLSLAHKSWNKVKNEKQKVKEYISQVLGTSTNIEKVLFKTQGGLLKAKGNQQQRNNQSQEFGSLLKFGSQTSLHFDNRVLSRKQKEERNSQFEKLFVEKFFPVSLESLSSQIKTTDFLNAFRKTSHNWGEISELFTLYSKGLKRNPQTNSLLSQKIREVEESLKQIPILLNNLILKPNNTNTLECVNTFNKFSKQTQTTKQRIRKRIYRQRAKEKKTQKKNNTHQKNKSGLEKKSTTKPKTTQKQKQTRSSKKNPQKKQVQSPILMPIMQEQEQEQTQTNFKEEEKQFQKEKSHAKKLTKIKTKSKKKKKKNYSCKTKTKPNQGDQNSADIKNYKQN</sequence>
<evidence type="ECO:0000256" key="1">
    <source>
        <dbReference type="SAM" id="MobiDB-lite"/>
    </source>
</evidence>
<feature type="compositionally biased region" description="Basic residues" evidence="1">
    <location>
        <begin position="237"/>
        <end position="263"/>
    </location>
</feature>
<accession>A0AAV8A4B3</accession>
<feature type="compositionally biased region" description="Basic residues" evidence="1">
    <location>
        <begin position="277"/>
        <end position="292"/>
    </location>
</feature>
<evidence type="ECO:0000313" key="3">
    <source>
        <dbReference type="Proteomes" id="UP001146793"/>
    </source>
</evidence>
<comment type="caution">
    <text evidence="2">The sequence shown here is derived from an EMBL/GenBank/DDBJ whole genome shotgun (WGS) entry which is preliminary data.</text>
</comment>
<proteinExistence type="predicted"/>
<reference evidence="2" key="1">
    <citation type="submission" date="2022-08" db="EMBL/GenBank/DDBJ databases">
        <title>Novel sulphate-reducing endosymbionts in the free-living metamonad Anaeramoeba.</title>
        <authorList>
            <person name="Jerlstrom-Hultqvist J."/>
            <person name="Cepicka I."/>
            <person name="Gallot-Lavallee L."/>
            <person name="Salas-Leiva D."/>
            <person name="Curtis B.A."/>
            <person name="Zahonova K."/>
            <person name="Pipaliya S."/>
            <person name="Dacks J."/>
            <person name="Roger A.J."/>
        </authorList>
    </citation>
    <scope>NUCLEOTIDE SEQUENCE</scope>
    <source>
        <strain evidence="2">Busselton2</strain>
    </source>
</reference>
<gene>
    <name evidence="2" type="ORF">M0812_05290</name>
</gene>
<organism evidence="2 3">
    <name type="scientific">Anaeramoeba flamelloides</name>
    <dbReference type="NCBI Taxonomy" id="1746091"/>
    <lineage>
        <taxon>Eukaryota</taxon>
        <taxon>Metamonada</taxon>
        <taxon>Anaeramoebidae</taxon>
        <taxon>Anaeramoeba</taxon>
    </lineage>
</organism>
<feature type="region of interest" description="Disordered" evidence="1">
    <location>
        <begin position="230"/>
        <end position="373"/>
    </location>
</feature>
<feature type="compositionally biased region" description="Basic residues" evidence="1">
    <location>
        <begin position="329"/>
        <end position="355"/>
    </location>
</feature>
<dbReference type="Proteomes" id="UP001146793">
    <property type="component" value="Unassembled WGS sequence"/>
</dbReference>
<evidence type="ECO:0000313" key="2">
    <source>
        <dbReference type="EMBL" id="KAJ3449146.1"/>
    </source>
</evidence>
<feature type="compositionally biased region" description="Polar residues" evidence="1">
    <location>
        <begin position="357"/>
        <end position="373"/>
    </location>
</feature>
<name>A0AAV8A4B3_9EUKA</name>
<protein>
    <submittedName>
        <fullName evidence="2">Uncharacterized protein</fullName>
    </submittedName>
</protein>
<dbReference type="AlphaFoldDB" id="A0AAV8A4B3"/>
<dbReference type="EMBL" id="JANTQA010000012">
    <property type="protein sequence ID" value="KAJ3449146.1"/>
    <property type="molecule type" value="Genomic_DNA"/>
</dbReference>
<feature type="compositionally biased region" description="Basic and acidic residues" evidence="1">
    <location>
        <begin position="317"/>
        <end position="328"/>
    </location>
</feature>